<dbReference type="GO" id="GO:0005886">
    <property type="term" value="C:plasma membrane"/>
    <property type="evidence" value="ECO:0007669"/>
    <property type="project" value="UniProtKB-SubCell"/>
</dbReference>
<evidence type="ECO:0000313" key="9">
    <source>
        <dbReference type="EMBL" id="AZR74947.1"/>
    </source>
</evidence>
<dbReference type="KEGG" id="aft:BBF96_14305"/>
<dbReference type="AlphaFoldDB" id="A0A3Q9HSS4"/>
<dbReference type="GO" id="GO:0055085">
    <property type="term" value="P:transmembrane transport"/>
    <property type="evidence" value="ECO:0007669"/>
    <property type="project" value="InterPro"/>
</dbReference>
<keyword evidence="3" id="KW-1003">Cell membrane</keyword>
<evidence type="ECO:0000256" key="7">
    <source>
        <dbReference type="RuleBase" id="RU363032"/>
    </source>
</evidence>
<sequence>MIRRRRWANVGAVYLLLLIFSIGFMGPFLFAALSSLKDDPLEWPPRITVNQLKLSNWIAAYKLGKAGGGGGFFGAFAPGAVVPFEVTYKVAPGKEPVVPEVVIPRRIPGSAAAALLLKEFAADYAEVSEIKEVEREVLEDGSTLVTYRFEIRHTGDIVIDRLPLDITVPFKQIFVKGTLDPNRIERLGRVQSWDNITSGVIPYIFHNYHRVFSENYSRSTGKNLFMSWIFNSFYLAFVRVITTLLFASMAGYALARLKFAGKNTIFVFMLFSMMIPGQVTFISNYLVLRDGIFGISKLFGMDSLLNTYTGLIISGLVGASAVFIMKQFFEGLPVSLEESARIDGANTYQIFFKIMLPLAKPALGALTILTFQGVWNEFFWPLVVLTSPQDKFTLTLGLLNFRQTYAVAFDWGPMLAGAIISALPIIILFIVFQKYFIEGISFTGIKG</sequence>
<dbReference type="PANTHER" id="PTHR43744:SF12">
    <property type="entry name" value="ABC TRANSPORTER PERMEASE PROTEIN MG189-RELATED"/>
    <property type="match status" value="1"/>
</dbReference>
<comment type="subcellular location">
    <subcellularLocation>
        <location evidence="1 7">Cell membrane</location>
        <topology evidence="1 7">Multi-pass membrane protein</topology>
    </subcellularLocation>
</comment>
<dbReference type="Pfam" id="PF00528">
    <property type="entry name" value="BPD_transp_1"/>
    <property type="match status" value="1"/>
</dbReference>
<dbReference type="Gene3D" id="1.10.3720.10">
    <property type="entry name" value="MetI-like"/>
    <property type="match status" value="1"/>
</dbReference>
<proteinExistence type="inferred from homology"/>
<keyword evidence="2 7" id="KW-0813">Transport</keyword>
<evidence type="ECO:0000256" key="6">
    <source>
        <dbReference type="ARBA" id="ARBA00023136"/>
    </source>
</evidence>
<feature type="transmembrane region" description="Helical" evidence="7">
    <location>
        <begin position="411"/>
        <end position="432"/>
    </location>
</feature>
<evidence type="ECO:0000259" key="8">
    <source>
        <dbReference type="PROSITE" id="PS50928"/>
    </source>
</evidence>
<dbReference type="EMBL" id="CP016379">
    <property type="protein sequence ID" value="AZR74947.1"/>
    <property type="molecule type" value="Genomic_DNA"/>
</dbReference>
<evidence type="ECO:0000256" key="2">
    <source>
        <dbReference type="ARBA" id="ARBA00022448"/>
    </source>
</evidence>
<keyword evidence="6 7" id="KW-0472">Membrane</keyword>
<evidence type="ECO:0000256" key="3">
    <source>
        <dbReference type="ARBA" id="ARBA00022475"/>
    </source>
</evidence>
<dbReference type="SUPFAM" id="SSF161098">
    <property type="entry name" value="MetI-like"/>
    <property type="match status" value="1"/>
</dbReference>
<evidence type="ECO:0000313" key="10">
    <source>
        <dbReference type="Proteomes" id="UP000267250"/>
    </source>
</evidence>
<dbReference type="CDD" id="cd06261">
    <property type="entry name" value="TM_PBP2"/>
    <property type="match status" value="1"/>
</dbReference>
<feature type="transmembrane region" description="Helical" evidence="7">
    <location>
        <begin position="266"/>
        <end position="288"/>
    </location>
</feature>
<keyword evidence="10" id="KW-1185">Reference proteome</keyword>
<feature type="transmembrane region" description="Helical" evidence="7">
    <location>
        <begin position="308"/>
        <end position="329"/>
    </location>
</feature>
<dbReference type="PROSITE" id="PS50928">
    <property type="entry name" value="ABC_TM1"/>
    <property type="match status" value="1"/>
</dbReference>
<dbReference type="InterPro" id="IPR000515">
    <property type="entry name" value="MetI-like"/>
</dbReference>
<gene>
    <name evidence="9" type="ORF">BBF96_14305</name>
</gene>
<feature type="transmembrane region" description="Helical" evidence="7">
    <location>
        <begin position="233"/>
        <end position="254"/>
    </location>
</feature>
<evidence type="ECO:0000256" key="4">
    <source>
        <dbReference type="ARBA" id="ARBA00022692"/>
    </source>
</evidence>
<evidence type="ECO:0000256" key="5">
    <source>
        <dbReference type="ARBA" id="ARBA00022989"/>
    </source>
</evidence>
<organism evidence="9 10">
    <name type="scientific">Anoxybacter fermentans</name>
    <dbReference type="NCBI Taxonomy" id="1323375"/>
    <lineage>
        <taxon>Bacteria</taxon>
        <taxon>Bacillati</taxon>
        <taxon>Bacillota</taxon>
        <taxon>Clostridia</taxon>
        <taxon>Halanaerobiales</taxon>
        <taxon>Anoxybacter</taxon>
    </lineage>
</organism>
<comment type="similarity">
    <text evidence="7">Belongs to the binding-protein-dependent transport system permease family.</text>
</comment>
<feature type="transmembrane region" description="Helical" evidence="7">
    <location>
        <begin position="12"/>
        <end position="33"/>
    </location>
</feature>
<dbReference type="Proteomes" id="UP000267250">
    <property type="component" value="Chromosome"/>
</dbReference>
<name>A0A3Q9HSS4_9FIRM</name>
<feature type="domain" description="ABC transmembrane type-1" evidence="8">
    <location>
        <begin position="229"/>
        <end position="432"/>
    </location>
</feature>
<feature type="transmembrane region" description="Helical" evidence="7">
    <location>
        <begin position="350"/>
        <end position="375"/>
    </location>
</feature>
<keyword evidence="4 7" id="KW-0812">Transmembrane</keyword>
<reference evidence="9 10" key="1">
    <citation type="submission" date="2016-07" db="EMBL/GenBank/DDBJ databases">
        <title>Genome and transcriptome analysis of iron-reducing fermentative bacteria Anoxybacter fermentans.</title>
        <authorList>
            <person name="Zeng X."/>
            <person name="Shao Z."/>
        </authorList>
    </citation>
    <scope>NUCLEOTIDE SEQUENCE [LARGE SCALE GENOMIC DNA]</scope>
    <source>
        <strain evidence="9 10">DY22613</strain>
    </source>
</reference>
<accession>A0A3Q9HSS4</accession>
<evidence type="ECO:0000256" key="1">
    <source>
        <dbReference type="ARBA" id="ARBA00004651"/>
    </source>
</evidence>
<keyword evidence="5 7" id="KW-1133">Transmembrane helix</keyword>
<dbReference type="InterPro" id="IPR035906">
    <property type="entry name" value="MetI-like_sf"/>
</dbReference>
<dbReference type="PANTHER" id="PTHR43744">
    <property type="entry name" value="ABC TRANSPORTER PERMEASE PROTEIN MG189-RELATED-RELATED"/>
    <property type="match status" value="1"/>
</dbReference>
<protein>
    <submittedName>
        <fullName evidence="9">ABC transporter permease</fullName>
    </submittedName>
</protein>